<dbReference type="AlphaFoldDB" id="A0ABD2PYW2"/>
<dbReference type="EMBL" id="JBJKFK010002090">
    <property type="protein sequence ID" value="KAL3311651.1"/>
    <property type="molecule type" value="Genomic_DNA"/>
</dbReference>
<evidence type="ECO:0000313" key="3">
    <source>
        <dbReference type="EMBL" id="KAL3311651.1"/>
    </source>
</evidence>
<evidence type="ECO:0000313" key="4">
    <source>
        <dbReference type="Proteomes" id="UP001626550"/>
    </source>
</evidence>
<dbReference type="InterPro" id="IPR003595">
    <property type="entry name" value="Tyr_Pase_cat"/>
</dbReference>
<organism evidence="3 4">
    <name type="scientific">Cichlidogyrus casuarinus</name>
    <dbReference type="NCBI Taxonomy" id="1844966"/>
    <lineage>
        <taxon>Eukaryota</taxon>
        <taxon>Metazoa</taxon>
        <taxon>Spiralia</taxon>
        <taxon>Lophotrochozoa</taxon>
        <taxon>Platyhelminthes</taxon>
        <taxon>Monogenea</taxon>
        <taxon>Monopisthocotylea</taxon>
        <taxon>Dactylogyridea</taxon>
        <taxon>Ancyrocephalidae</taxon>
        <taxon>Cichlidogyrus</taxon>
    </lineage>
</organism>
<dbReference type="InterPro" id="IPR000242">
    <property type="entry name" value="PTP_cat"/>
</dbReference>
<protein>
    <recommendedName>
        <fullName evidence="5">Tyrosine-protein phosphatase domain-containing protein</fullName>
    </recommendedName>
</protein>
<dbReference type="PROSITE" id="PS50056">
    <property type="entry name" value="TYR_PHOSPHATASE_2"/>
    <property type="match status" value="1"/>
</dbReference>
<gene>
    <name evidence="3" type="ORF">Ciccas_009766</name>
</gene>
<dbReference type="InterPro" id="IPR000387">
    <property type="entry name" value="Tyr_Pase_dom"/>
</dbReference>
<dbReference type="Gene3D" id="3.90.190.10">
    <property type="entry name" value="Protein tyrosine phosphatase superfamily"/>
    <property type="match status" value="1"/>
</dbReference>
<dbReference type="SMART" id="SM00404">
    <property type="entry name" value="PTPc_motif"/>
    <property type="match status" value="1"/>
</dbReference>
<dbReference type="SMART" id="SM00194">
    <property type="entry name" value="PTPc"/>
    <property type="match status" value="1"/>
</dbReference>
<evidence type="ECO:0000259" key="1">
    <source>
        <dbReference type="PROSITE" id="PS50055"/>
    </source>
</evidence>
<dbReference type="Proteomes" id="UP001626550">
    <property type="component" value="Unassembled WGS sequence"/>
</dbReference>
<feature type="domain" description="Tyrosine-protein phosphatase" evidence="1">
    <location>
        <begin position="47"/>
        <end position="169"/>
    </location>
</feature>
<sequence length="402" mass="44810">MQTVIPENGETIDKSEFGVVTVELKQKIVQPELKIIAYLLNVSKRVTFSLSNIMAKKEKPKPRECVMFQTTDWDNDHPAPNNIRTFIHLLHLAQKWNSRTETNDPILVISRDGVLRSGPFCVASICLNRLMHETEVDVFRAVESVKRNRPQLLSTLQEYQYCYTCAAEMAVMIRERLIKLPKLPETPSSSILQLDMDALGQEEDEEDYCLSFDEDEVVQKLRQLPQIPANYANYIPNGTLSQSLFEAAPRTKKRSLPVPRYLTDYTTDPVDQPAAAVAVPLSANHTFQTKDFLNNDMHTPSMMSSQRPSISAASAAAIKPGPNKLLNLPGSDLLNQIVGTSSKFFSTGGKSFFSNIMTTKPSTEAGQLSNEAPSSTADNYFVNTRISNKSTTRMSGESGCYA</sequence>
<accession>A0ABD2PYW2</accession>
<evidence type="ECO:0000259" key="2">
    <source>
        <dbReference type="PROSITE" id="PS50056"/>
    </source>
</evidence>
<evidence type="ECO:0008006" key="5">
    <source>
        <dbReference type="Google" id="ProtNLM"/>
    </source>
</evidence>
<dbReference type="InterPro" id="IPR050348">
    <property type="entry name" value="Protein-Tyr_Phosphatase"/>
</dbReference>
<dbReference type="SUPFAM" id="SSF52799">
    <property type="entry name" value="(Phosphotyrosine protein) phosphatases II"/>
    <property type="match status" value="1"/>
</dbReference>
<dbReference type="PANTHER" id="PTHR19134">
    <property type="entry name" value="RECEPTOR-TYPE TYROSINE-PROTEIN PHOSPHATASE"/>
    <property type="match status" value="1"/>
</dbReference>
<dbReference type="PROSITE" id="PS50055">
    <property type="entry name" value="TYR_PHOSPHATASE_PTP"/>
    <property type="match status" value="1"/>
</dbReference>
<dbReference type="InterPro" id="IPR029021">
    <property type="entry name" value="Prot-tyrosine_phosphatase-like"/>
</dbReference>
<comment type="caution">
    <text evidence="3">The sequence shown here is derived from an EMBL/GenBank/DDBJ whole genome shotgun (WGS) entry which is preliminary data.</text>
</comment>
<dbReference type="Pfam" id="PF00102">
    <property type="entry name" value="Y_phosphatase"/>
    <property type="match status" value="1"/>
</dbReference>
<name>A0ABD2PYW2_9PLAT</name>
<feature type="domain" description="Tyrosine specific protein phosphatases" evidence="2">
    <location>
        <begin position="84"/>
        <end position="160"/>
    </location>
</feature>
<dbReference type="PANTHER" id="PTHR19134:SF449">
    <property type="entry name" value="TYROSINE-PROTEIN PHOSPHATASE 1"/>
    <property type="match status" value="1"/>
</dbReference>
<reference evidence="3 4" key="1">
    <citation type="submission" date="2024-11" db="EMBL/GenBank/DDBJ databases">
        <title>Adaptive evolution of stress response genes in parasites aligns with host niche diversity.</title>
        <authorList>
            <person name="Hahn C."/>
            <person name="Resl P."/>
        </authorList>
    </citation>
    <scope>NUCLEOTIDE SEQUENCE [LARGE SCALE GENOMIC DNA]</scope>
    <source>
        <strain evidence="3">EGGRZ-B1_66</strain>
        <tissue evidence="3">Body</tissue>
    </source>
</reference>
<keyword evidence="4" id="KW-1185">Reference proteome</keyword>
<proteinExistence type="predicted"/>